<dbReference type="InterPro" id="IPR011009">
    <property type="entry name" value="Kinase-like_dom_sf"/>
</dbReference>
<sequence length="323" mass="35158">MPDSNDCSPMSALPDDFAVAWDRLAGLGWRPEQIEWVERPSQGERNQVYLLRHAGESAVIRLPHAGPKAADRSAREIHNLNAAAAAGVTPAPLLADPTDGLLLLPYLHGEHPKPGMVRREAAIRLGRCLRSLHRDTAPFRSGTDILRRIRRRMAGVAAEADEARRHAAGLPSVVRAMEPVVATLKRTAPLPVPCHGDLVLGNIIDNGDRVHFIDWETSTAGDPHQDIANLCLRARLEGAPRAALLETCFDGDSERSLHQATARVRLWEPACALDKALAYWRNGVRSGDVDPRVAGWTQRCSALLAAPGMRAAHLVLDLETAAL</sequence>
<dbReference type="SUPFAM" id="SSF56112">
    <property type="entry name" value="Protein kinase-like (PK-like)"/>
    <property type="match status" value="1"/>
</dbReference>
<proteinExistence type="predicted"/>
<comment type="caution">
    <text evidence="2">The sequence shown here is derived from an EMBL/GenBank/DDBJ whole genome shotgun (WGS) entry which is preliminary data.</text>
</comment>
<gene>
    <name evidence="2" type="ORF">CKO42_06170</name>
</gene>
<dbReference type="InterPro" id="IPR002575">
    <property type="entry name" value="Aminoglycoside_PTrfase"/>
</dbReference>
<protein>
    <recommendedName>
        <fullName evidence="1">Aminoglycoside phosphotransferase domain-containing protein</fullName>
    </recommendedName>
</protein>
<dbReference type="Gene3D" id="3.90.1200.10">
    <property type="match status" value="1"/>
</dbReference>
<feature type="domain" description="Aminoglycoside phosphotransferase" evidence="1">
    <location>
        <begin position="37"/>
        <end position="260"/>
    </location>
</feature>
<evidence type="ECO:0000259" key="1">
    <source>
        <dbReference type="Pfam" id="PF01636"/>
    </source>
</evidence>
<dbReference type="Gene3D" id="3.30.200.20">
    <property type="entry name" value="Phosphorylase Kinase, domain 1"/>
    <property type="match status" value="1"/>
</dbReference>
<name>A0A9X0W6S7_9GAMM</name>
<dbReference type="AlphaFoldDB" id="A0A9X0W6S7"/>
<organism evidence="2 3">
    <name type="scientific">Lamprobacter modestohalophilus</name>
    <dbReference type="NCBI Taxonomy" id="1064514"/>
    <lineage>
        <taxon>Bacteria</taxon>
        <taxon>Pseudomonadati</taxon>
        <taxon>Pseudomonadota</taxon>
        <taxon>Gammaproteobacteria</taxon>
        <taxon>Chromatiales</taxon>
        <taxon>Chromatiaceae</taxon>
        <taxon>Lamprobacter</taxon>
    </lineage>
</organism>
<dbReference type="Pfam" id="PF01636">
    <property type="entry name" value="APH"/>
    <property type="match status" value="1"/>
</dbReference>
<reference evidence="2 3" key="1">
    <citation type="journal article" date="2020" name="Microorganisms">
        <title>Osmotic Adaptation and Compatible Solute Biosynthesis of Phototrophic Bacteria as Revealed from Genome Analyses.</title>
        <authorList>
            <person name="Imhoff J.F."/>
            <person name="Rahn T."/>
            <person name="Kunzel S."/>
            <person name="Keller A."/>
            <person name="Neulinger S.C."/>
        </authorList>
    </citation>
    <scope>NUCLEOTIDE SEQUENCE [LARGE SCALE GENOMIC DNA]</scope>
    <source>
        <strain evidence="2 3">DSM 25653</strain>
    </source>
</reference>
<keyword evidence="3" id="KW-1185">Reference proteome</keyword>
<accession>A0A9X0W6S7</accession>
<dbReference type="EMBL" id="NRRY01000007">
    <property type="protein sequence ID" value="MBK1618039.1"/>
    <property type="molecule type" value="Genomic_DNA"/>
</dbReference>
<evidence type="ECO:0000313" key="2">
    <source>
        <dbReference type="EMBL" id="MBK1618039.1"/>
    </source>
</evidence>
<dbReference type="Proteomes" id="UP001138768">
    <property type="component" value="Unassembled WGS sequence"/>
</dbReference>
<evidence type="ECO:0000313" key="3">
    <source>
        <dbReference type="Proteomes" id="UP001138768"/>
    </source>
</evidence>